<comment type="caution">
    <text evidence="1">The sequence shown here is derived from an EMBL/GenBank/DDBJ whole genome shotgun (WGS) entry which is preliminary data.</text>
</comment>
<evidence type="ECO:0000313" key="2">
    <source>
        <dbReference type="Proteomes" id="UP000095658"/>
    </source>
</evidence>
<dbReference type="EMBL" id="MAMP01000024">
    <property type="protein sequence ID" value="OES43852.1"/>
    <property type="molecule type" value="Genomic_DNA"/>
</dbReference>
<gene>
    <name evidence="1" type="ORF">BA724_12220</name>
</gene>
<dbReference type="AlphaFoldDB" id="A0A1E7DL88"/>
<reference evidence="1 2" key="1">
    <citation type="submission" date="2016-06" db="EMBL/GenBank/DDBJ databases">
        <title>Domibacillus iocasae genome sequencing.</title>
        <authorList>
            <person name="Verma A."/>
            <person name="Pal Y."/>
            <person name="Ojha A.K."/>
            <person name="Krishnamurthi S."/>
        </authorList>
    </citation>
    <scope>NUCLEOTIDE SEQUENCE [LARGE SCALE GENOMIC DNA]</scope>
    <source>
        <strain evidence="1 2">DSM 29979</strain>
    </source>
</reference>
<protein>
    <submittedName>
        <fullName evidence="1">Uncharacterized protein</fullName>
    </submittedName>
</protein>
<sequence length="131" mass="14942">MDKDLTLTLGKVLGELYEIQKQQGINKVDNGHIYGLLHGFEEALKKEFENLNFISQEKVEAVSQYFSSFIKAGTETDDLPPFDSMRSQMEKQGMDQEQFITILRYLNASDRLNIDVNQLGNFELTSGDRNG</sequence>
<dbReference type="Proteomes" id="UP000095658">
    <property type="component" value="Unassembled WGS sequence"/>
</dbReference>
<name>A0A1E7DL88_9BACI</name>
<proteinExistence type="predicted"/>
<evidence type="ECO:0000313" key="1">
    <source>
        <dbReference type="EMBL" id="OES43852.1"/>
    </source>
</evidence>
<organism evidence="1 2">
    <name type="scientific">Domibacillus iocasae</name>
    <dbReference type="NCBI Taxonomy" id="1714016"/>
    <lineage>
        <taxon>Bacteria</taxon>
        <taxon>Bacillati</taxon>
        <taxon>Bacillota</taxon>
        <taxon>Bacilli</taxon>
        <taxon>Bacillales</taxon>
        <taxon>Bacillaceae</taxon>
        <taxon>Domibacillus</taxon>
    </lineage>
</organism>
<dbReference type="OrthoDB" id="2966902at2"/>
<dbReference type="RefSeq" id="WP_069939630.1">
    <property type="nucleotide sequence ID" value="NZ_MAMP01000024.1"/>
</dbReference>
<keyword evidence="2" id="KW-1185">Reference proteome</keyword>
<accession>A0A1E7DL88</accession>